<dbReference type="InterPro" id="IPR011188">
    <property type="entry name" value="UPF0302"/>
</dbReference>
<evidence type="ECO:0000256" key="1">
    <source>
        <dbReference type="HAMAP-Rule" id="MF_00760"/>
    </source>
</evidence>
<dbReference type="Proteomes" id="UP001596022">
    <property type="component" value="Unassembled WGS sequence"/>
</dbReference>
<organism evidence="3 4">
    <name type="scientific">Camelliibacillus cellulosilyticus</name>
    <dbReference type="NCBI Taxonomy" id="2174486"/>
    <lineage>
        <taxon>Bacteria</taxon>
        <taxon>Bacillati</taxon>
        <taxon>Bacillota</taxon>
        <taxon>Bacilli</taxon>
        <taxon>Bacillales</taxon>
        <taxon>Sporolactobacillaceae</taxon>
        <taxon>Camelliibacillus</taxon>
    </lineage>
</organism>
<name>A0ABV9GKL9_9BACL</name>
<proteinExistence type="inferred from homology"/>
<reference evidence="4" key="1">
    <citation type="journal article" date="2019" name="Int. J. Syst. Evol. Microbiol.">
        <title>The Global Catalogue of Microorganisms (GCM) 10K type strain sequencing project: providing services to taxonomists for standard genome sequencing and annotation.</title>
        <authorList>
            <consortium name="The Broad Institute Genomics Platform"/>
            <consortium name="The Broad Institute Genome Sequencing Center for Infectious Disease"/>
            <person name="Wu L."/>
            <person name="Ma J."/>
        </authorList>
    </citation>
    <scope>NUCLEOTIDE SEQUENCE [LARGE SCALE GENOMIC DNA]</scope>
    <source>
        <strain evidence="4">CGMCC 1.16306</strain>
    </source>
</reference>
<accession>A0ABV9GKL9</accession>
<dbReference type="Pfam" id="PF08858">
    <property type="entry name" value="IDEAL"/>
    <property type="match status" value="1"/>
</dbReference>
<dbReference type="Pfam" id="PF08864">
    <property type="entry name" value="UPF0302"/>
    <property type="match status" value="1"/>
</dbReference>
<dbReference type="SMART" id="SM00914">
    <property type="entry name" value="IDEAL"/>
    <property type="match status" value="1"/>
</dbReference>
<dbReference type="Gene3D" id="3.40.1530.30">
    <property type="entry name" value="Uncharacterised family UPF0302, N-terminal domain"/>
    <property type="match status" value="1"/>
</dbReference>
<gene>
    <name evidence="3" type="ORF">ACFO4N_03530</name>
</gene>
<dbReference type="NCBIfam" id="NF002965">
    <property type="entry name" value="PRK03636.1"/>
    <property type="match status" value="1"/>
</dbReference>
<protein>
    <recommendedName>
        <fullName evidence="1">UPF0302 protein ACFO4N_03530</fullName>
    </recommendedName>
</protein>
<keyword evidence="4" id="KW-1185">Reference proteome</keyword>
<dbReference type="EMBL" id="JBHSFW010000001">
    <property type="protein sequence ID" value="MFC4617796.1"/>
    <property type="molecule type" value="Genomic_DNA"/>
</dbReference>
<dbReference type="RefSeq" id="WP_376844821.1">
    <property type="nucleotide sequence ID" value="NZ_JBHSFW010000001.1"/>
</dbReference>
<feature type="domain" description="IDEAL" evidence="2">
    <location>
        <begin position="139"/>
        <end position="175"/>
    </location>
</feature>
<evidence type="ECO:0000313" key="3">
    <source>
        <dbReference type="EMBL" id="MFC4617796.1"/>
    </source>
</evidence>
<dbReference type="PIRSF" id="PIRSF007165">
    <property type="entry name" value="UCP007165"/>
    <property type="match status" value="1"/>
</dbReference>
<dbReference type="InterPro" id="IPR027393">
    <property type="entry name" value="Virus_scaffolding_prot_C"/>
</dbReference>
<evidence type="ECO:0000313" key="4">
    <source>
        <dbReference type="Proteomes" id="UP001596022"/>
    </source>
</evidence>
<dbReference type="HAMAP" id="MF_00760">
    <property type="entry name" value="UPF0302"/>
    <property type="match status" value="1"/>
</dbReference>
<comment type="similarity">
    <text evidence="1">Belongs to the UPF0302 family.</text>
</comment>
<dbReference type="InterPro" id="IPR014963">
    <property type="entry name" value="UPF0302_N"/>
</dbReference>
<comment type="caution">
    <text evidence="3">The sequence shown here is derived from an EMBL/GenBank/DDBJ whole genome shotgun (WGS) entry which is preliminary data.</text>
</comment>
<dbReference type="InterPro" id="IPR038091">
    <property type="entry name" value="UPF0302_N_sf"/>
</dbReference>
<evidence type="ECO:0000259" key="2">
    <source>
        <dbReference type="SMART" id="SM00914"/>
    </source>
</evidence>
<dbReference type="InterPro" id="IPR014957">
    <property type="entry name" value="IDEAL_dom"/>
</dbReference>
<sequence>MAIEQMISIEEKRLFLKWFLRHYQLKSRECVWLLNYILSDDDMIALLRFVDNITQCPRAMIVSEKTMSDCSFLYRKGNVETEQPEKAFHDIRIDADEPIYVRLVFPASSRSSEYVSVLEENPFIENDLDMRYGEESEALLRFSETDFRKKKLHKEIDEALDAGDEERFIKLTAELKRLED</sequence>
<dbReference type="Gene3D" id="4.10.810.10">
    <property type="entry name" value="Virus Scaffolding Protein, Chain A"/>
    <property type="match status" value="1"/>
</dbReference>